<evidence type="ECO:0000313" key="3">
    <source>
        <dbReference type="EMBL" id="KAL1890026.1"/>
    </source>
</evidence>
<feature type="domain" description="Phosphatidylinositol-specific phospholipase C X" evidence="2">
    <location>
        <begin position="43"/>
        <end position="194"/>
    </location>
</feature>
<dbReference type="EMBL" id="JAWDJO010000196">
    <property type="protein sequence ID" value="KAL1890026.1"/>
    <property type="molecule type" value="Genomic_DNA"/>
</dbReference>
<keyword evidence="1" id="KW-0732">Signal</keyword>
<evidence type="ECO:0000259" key="2">
    <source>
        <dbReference type="SMART" id="SM00148"/>
    </source>
</evidence>
<feature type="signal peptide" evidence="1">
    <location>
        <begin position="1"/>
        <end position="17"/>
    </location>
</feature>
<proteinExistence type="predicted"/>
<reference evidence="3 4" key="1">
    <citation type="journal article" date="2024" name="IMA Fungus">
        <title>IMA Genome - F19 : A genome assembly and annotation guide to empower mycologists, including annotated draft genome sequences of Ceratocystis pirilliformis, Diaporthe australafricana, Fusarium ophioides, Paecilomyces lecythidis, and Sporothrix stenoceras.</title>
        <authorList>
            <person name="Aylward J."/>
            <person name="Wilson A.M."/>
            <person name="Visagie C.M."/>
            <person name="Spraker J."/>
            <person name="Barnes I."/>
            <person name="Buitendag C."/>
            <person name="Ceriani C."/>
            <person name="Del Mar Angel L."/>
            <person name="du Plessis D."/>
            <person name="Fuchs T."/>
            <person name="Gasser K."/>
            <person name="Kramer D."/>
            <person name="Li W."/>
            <person name="Munsamy K."/>
            <person name="Piso A."/>
            <person name="Price J.L."/>
            <person name="Sonnekus B."/>
            <person name="Thomas C."/>
            <person name="van der Nest A."/>
            <person name="van Dijk A."/>
            <person name="van Heerden A."/>
            <person name="van Vuuren N."/>
            <person name="Yilmaz N."/>
            <person name="Duong T.A."/>
            <person name="van der Merwe N.A."/>
            <person name="Wingfield M.J."/>
            <person name="Wingfield B.D."/>
        </authorList>
    </citation>
    <scope>NUCLEOTIDE SEQUENCE [LARGE SCALE GENOMIC DNA]</scope>
    <source>
        <strain evidence="3 4">CMW 12675</strain>
    </source>
</reference>
<dbReference type="PANTHER" id="PTHR13593">
    <property type="match status" value="1"/>
</dbReference>
<accession>A0ABR3YP04</accession>
<dbReference type="PANTHER" id="PTHR13593:SF113">
    <property type="entry name" value="SI:DKEY-266F7.9"/>
    <property type="match status" value="1"/>
</dbReference>
<dbReference type="InterPro" id="IPR000909">
    <property type="entry name" value="PLipase_C_PInositol-sp_X_dom"/>
</dbReference>
<dbReference type="Proteomes" id="UP001583280">
    <property type="component" value="Unassembled WGS sequence"/>
</dbReference>
<sequence length="364" mass="40273">MRFPHFIILAFVGFSYAGNFKGIEDKWSFDLGNIDHSDWMSDIDDNVLLSKLSIPGTHNSMTAAVQSSLTRTQNEHLSDQLTGGIRYIDISCRYVNNEMMVYNGVSETGFSLGDVLHIMFEFLDAHPRETLILRIQKGGILGDSKKLAQFIEQSFAPDSEIGDRAAQHIYFRNVDDISIPTLGEVRGKVFILQDFKNSQPALYGIPWNKDTVSSYSHRLASGSLFLGLKWDGVRSHLSQSHPKDINKLRITHTTASAGVKPISIAAKNLPGYGMNGLLGRYLMSDEGDCFGIIVMDFPGCYLVQHILELNNQYQAPGLHSFSLSPSAPPLPEWFDNEGFENVAPSLDASYDGDGDDTATAGLVR</sequence>
<keyword evidence="4" id="KW-1185">Reference proteome</keyword>
<protein>
    <recommendedName>
        <fullName evidence="2">Phosphatidylinositol-specific phospholipase C X domain-containing protein</fullName>
    </recommendedName>
</protein>
<dbReference type="PROSITE" id="PS50007">
    <property type="entry name" value="PIPLC_X_DOMAIN"/>
    <property type="match status" value="1"/>
</dbReference>
<dbReference type="InterPro" id="IPR051057">
    <property type="entry name" value="PI-PLC_domain"/>
</dbReference>
<dbReference type="SUPFAM" id="SSF51695">
    <property type="entry name" value="PLC-like phosphodiesterases"/>
    <property type="match status" value="1"/>
</dbReference>
<dbReference type="SMART" id="SM00148">
    <property type="entry name" value="PLCXc"/>
    <property type="match status" value="1"/>
</dbReference>
<organism evidence="3 4">
    <name type="scientific">Ceratocystis pirilliformis</name>
    <dbReference type="NCBI Taxonomy" id="259994"/>
    <lineage>
        <taxon>Eukaryota</taxon>
        <taxon>Fungi</taxon>
        <taxon>Dikarya</taxon>
        <taxon>Ascomycota</taxon>
        <taxon>Pezizomycotina</taxon>
        <taxon>Sordariomycetes</taxon>
        <taxon>Hypocreomycetidae</taxon>
        <taxon>Microascales</taxon>
        <taxon>Ceratocystidaceae</taxon>
        <taxon>Ceratocystis</taxon>
    </lineage>
</organism>
<gene>
    <name evidence="3" type="ORF">Cpir12675_005552</name>
</gene>
<evidence type="ECO:0000256" key="1">
    <source>
        <dbReference type="SAM" id="SignalP"/>
    </source>
</evidence>
<feature type="chain" id="PRO_5047286648" description="Phosphatidylinositol-specific phospholipase C X domain-containing protein" evidence="1">
    <location>
        <begin position="18"/>
        <end position="364"/>
    </location>
</feature>
<name>A0ABR3YP04_9PEZI</name>
<evidence type="ECO:0000313" key="4">
    <source>
        <dbReference type="Proteomes" id="UP001583280"/>
    </source>
</evidence>
<dbReference type="Gene3D" id="3.20.20.190">
    <property type="entry name" value="Phosphatidylinositol (PI) phosphodiesterase"/>
    <property type="match status" value="1"/>
</dbReference>
<dbReference type="Pfam" id="PF00388">
    <property type="entry name" value="PI-PLC-X"/>
    <property type="match status" value="1"/>
</dbReference>
<dbReference type="InterPro" id="IPR017946">
    <property type="entry name" value="PLC-like_Pdiesterase_TIM-brl"/>
</dbReference>
<comment type="caution">
    <text evidence="3">The sequence shown here is derived from an EMBL/GenBank/DDBJ whole genome shotgun (WGS) entry which is preliminary data.</text>
</comment>